<evidence type="ECO:0000313" key="2">
    <source>
        <dbReference type="Proteomes" id="UP000255382"/>
    </source>
</evidence>
<evidence type="ECO:0000313" key="1">
    <source>
        <dbReference type="EMBL" id="STV56594.1"/>
    </source>
</evidence>
<dbReference type="GO" id="GO:0016491">
    <property type="term" value="F:oxidoreductase activity"/>
    <property type="evidence" value="ECO:0007669"/>
    <property type="project" value="UniProtKB-KW"/>
</dbReference>
<keyword evidence="1" id="KW-0560">Oxidoreductase</keyword>
<reference evidence="1 2" key="1">
    <citation type="submission" date="2018-06" db="EMBL/GenBank/DDBJ databases">
        <authorList>
            <consortium name="Pathogen Informatics"/>
            <person name="Doyle S."/>
        </authorList>
    </citation>
    <scope>NUCLEOTIDE SEQUENCE [LARGE SCALE GENOMIC DNA]</scope>
    <source>
        <strain evidence="1 2">NCTC5050</strain>
    </source>
</reference>
<dbReference type="EMBL" id="UGLZ01000005">
    <property type="protein sequence ID" value="STV56594.1"/>
    <property type="molecule type" value="Genomic_DNA"/>
</dbReference>
<name>A0A378BYU4_KLEPO</name>
<proteinExistence type="predicted"/>
<sequence length="51" mass="5405">MEIILGVVMFTLIVLVLSGLILAARSKLVNAGDVVIEINNEADKQIRTPGG</sequence>
<organism evidence="1 2">
    <name type="scientific">Klebsiella pneumoniae subsp. ozaenae</name>
    <dbReference type="NCBI Taxonomy" id="574"/>
    <lineage>
        <taxon>Bacteria</taxon>
        <taxon>Pseudomonadati</taxon>
        <taxon>Pseudomonadota</taxon>
        <taxon>Gammaproteobacteria</taxon>
        <taxon>Enterobacterales</taxon>
        <taxon>Enterobacteriaceae</taxon>
        <taxon>Klebsiella/Raoultella group</taxon>
        <taxon>Klebsiella</taxon>
        <taxon>Klebsiella pneumoniae complex</taxon>
    </lineage>
</organism>
<dbReference type="Proteomes" id="UP000255382">
    <property type="component" value="Unassembled WGS sequence"/>
</dbReference>
<keyword evidence="2" id="KW-1185">Reference proteome</keyword>
<accession>A0A378BYU4</accession>
<dbReference type="EC" id="1.6.5.-" evidence="1"/>
<protein>
    <submittedName>
        <fullName evidence="1">Na(+)-translocating NADH-quinone reductase subunit F</fullName>
        <ecNumber evidence="1">1.6.5.-</ecNumber>
    </submittedName>
</protein>
<dbReference type="AlphaFoldDB" id="A0A378BYU4"/>
<gene>
    <name evidence="1" type="primary">nqrF_2</name>
    <name evidence="1" type="ORF">NCTC5050_06400</name>
</gene>